<evidence type="ECO:0000313" key="11">
    <source>
        <dbReference type="Proteomes" id="UP000587760"/>
    </source>
</evidence>
<dbReference type="EMBL" id="JACHGJ010000005">
    <property type="protein sequence ID" value="MBB6481034.1"/>
    <property type="molecule type" value="Genomic_DNA"/>
</dbReference>
<evidence type="ECO:0000256" key="3">
    <source>
        <dbReference type="ARBA" id="ARBA00022989"/>
    </source>
</evidence>
<evidence type="ECO:0000256" key="2">
    <source>
        <dbReference type="ARBA" id="ARBA00022692"/>
    </source>
</evidence>
<gene>
    <name evidence="10" type="ORF">HNR50_002707</name>
</gene>
<evidence type="ECO:0000256" key="1">
    <source>
        <dbReference type="ARBA" id="ARBA00004141"/>
    </source>
</evidence>
<dbReference type="PANTHER" id="PTHR33507">
    <property type="entry name" value="INNER MEMBRANE PROTEIN YBBJ"/>
    <property type="match status" value="1"/>
</dbReference>
<dbReference type="InterPro" id="IPR029045">
    <property type="entry name" value="ClpP/crotonase-like_dom_sf"/>
</dbReference>
<dbReference type="RefSeq" id="WP_184747280.1">
    <property type="nucleotide sequence ID" value="NZ_JACHGJ010000005.1"/>
</dbReference>
<dbReference type="Gene3D" id="3.90.226.10">
    <property type="entry name" value="2-enoyl-CoA Hydratase, Chain A, domain 1"/>
    <property type="match status" value="1"/>
</dbReference>
<dbReference type="SUPFAM" id="SSF141322">
    <property type="entry name" value="NfeD domain-like"/>
    <property type="match status" value="1"/>
</dbReference>
<evidence type="ECO:0000259" key="8">
    <source>
        <dbReference type="Pfam" id="PF24961"/>
    </source>
</evidence>
<dbReference type="InterPro" id="IPR002810">
    <property type="entry name" value="NfeD-like_C"/>
</dbReference>
<comment type="caution">
    <text evidence="10">The sequence shown here is derived from an EMBL/GenBank/DDBJ whole genome shotgun (WGS) entry which is preliminary data.</text>
</comment>
<feature type="domain" description="NfeD-like C-terminal" evidence="7">
    <location>
        <begin position="439"/>
        <end position="491"/>
    </location>
</feature>
<evidence type="ECO:0000313" key="10">
    <source>
        <dbReference type="EMBL" id="MBB6481034.1"/>
    </source>
</evidence>
<evidence type="ECO:0000256" key="4">
    <source>
        <dbReference type="ARBA" id="ARBA00023136"/>
    </source>
</evidence>
<evidence type="ECO:0000256" key="5">
    <source>
        <dbReference type="SAM" id="Phobius"/>
    </source>
</evidence>
<dbReference type="Proteomes" id="UP000587760">
    <property type="component" value="Unassembled WGS sequence"/>
</dbReference>
<evidence type="ECO:0000259" key="9">
    <source>
        <dbReference type="Pfam" id="PF25145"/>
    </source>
</evidence>
<comment type="subcellular location">
    <subcellularLocation>
        <location evidence="1">Membrane</location>
        <topology evidence="1">Multi-pass membrane protein</topology>
    </subcellularLocation>
</comment>
<dbReference type="Pfam" id="PF24961">
    <property type="entry name" value="NfeD_membrane"/>
    <property type="match status" value="1"/>
</dbReference>
<evidence type="ECO:0000256" key="6">
    <source>
        <dbReference type="SAM" id="SignalP"/>
    </source>
</evidence>
<feature type="transmembrane region" description="Helical" evidence="5">
    <location>
        <begin position="297"/>
        <end position="315"/>
    </location>
</feature>
<feature type="transmembrane region" description="Helical" evidence="5">
    <location>
        <begin position="384"/>
        <end position="405"/>
    </location>
</feature>
<dbReference type="SUPFAM" id="SSF52096">
    <property type="entry name" value="ClpP/crotonase"/>
    <property type="match status" value="1"/>
</dbReference>
<dbReference type="AlphaFoldDB" id="A0A841R726"/>
<dbReference type="InterPro" id="IPR012340">
    <property type="entry name" value="NA-bd_OB-fold"/>
</dbReference>
<dbReference type="PANTHER" id="PTHR33507:SF3">
    <property type="entry name" value="INNER MEMBRANE PROTEIN YBBJ"/>
    <property type="match status" value="1"/>
</dbReference>
<sequence length="493" mass="52744">MKKIAFLFLIFSLLTLHSLISQTDSAIQNGPVYIIPVNEDIDPFLVVFLKRSIVKAKEAESPMIIFQLNTFGGRVDSALEITSLIGSVSWAETVAYIPSASGGTGVSWSAGALISFSCDKIVMDAGTSMGAAAPVYQSSEGMVMAEEKTVSAVRGQMAALAEKNGYPRSIALAMVDDDLELYEVETDEGVRLFTPGEIQELERVSGSTIVRGRQLSAADKLLTLTAGEMERYGVSSATVTGRDSLYDYLKITGSSVVVLEKSRSDWFVAFISSAAVTSLLVMVGLVALYLEVTSPGFGIPGTIALVCFTVVFAASTMIGNMGSLELLLFLAGVVLLLVEIFIIPGFGVTGISGIILILLSLVLSRQDFVVPEFVWQWDLFRKNLLYVSLSLVGALALIGVLMIMLPQSRLFSRLVLKSDGDGGSDDAVESAGEVKSNRLGEKGTALTDLRPVGKADFSGEILIVQTDGEYIEKGSEVIVIKKEGLRLVVRKGV</sequence>
<keyword evidence="11" id="KW-1185">Reference proteome</keyword>
<feature type="transmembrane region" description="Helical" evidence="5">
    <location>
        <begin position="345"/>
        <end position="364"/>
    </location>
</feature>
<keyword evidence="2 5" id="KW-0812">Transmembrane</keyword>
<dbReference type="Pfam" id="PF25145">
    <property type="entry name" value="NfeD1b_N"/>
    <property type="match status" value="1"/>
</dbReference>
<feature type="domain" description="NfeD integral membrane" evidence="8">
    <location>
        <begin position="276"/>
        <end position="402"/>
    </location>
</feature>
<dbReference type="GO" id="GO:0005886">
    <property type="term" value="C:plasma membrane"/>
    <property type="evidence" value="ECO:0007669"/>
    <property type="project" value="TreeGrafter"/>
</dbReference>
<dbReference type="InterPro" id="IPR052165">
    <property type="entry name" value="Membrane_assoc_protease"/>
</dbReference>
<reference evidence="10 11" key="1">
    <citation type="submission" date="2020-08" db="EMBL/GenBank/DDBJ databases">
        <title>Genomic Encyclopedia of Type Strains, Phase IV (KMG-IV): sequencing the most valuable type-strain genomes for metagenomic binning, comparative biology and taxonomic classification.</title>
        <authorList>
            <person name="Goeker M."/>
        </authorList>
    </citation>
    <scope>NUCLEOTIDE SEQUENCE [LARGE SCALE GENOMIC DNA]</scope>
    <source>
        <strain evidence="10 11">DSM 2461</strain>
    </source>
</reference>
<dbReference type="GO" id="GO:0008233">
    <property type="term" value="F:peptidase activity"/>
    <property type="evidence" value="ECO:0007669"/>
    <property type="project" value="UniProtKB-KW"/>
</dbReference>
<feature type="signal peptide" evidence="6">
    <location>
        <begin position="1"/>
        <end position="26"/>
    </location>
</feature>
<keyword evidence="10" id="KW-0645">Protease</keyword>
<feature type="chain" id="PRO_5032440247" evidence="6">
    <location>
        <begin position="27"/>
        <end position="493"/>
    </location>
</feature>
<name>A0A841R726_9SPIO</name>
<dbReference type="Gene3D" id="2.40.50.140">
    <property type="entry name" value="Nucleic acid-binding proteins"/>
    <property type="match status" value="1"/>
</dbReference>
<dbReference type="InterPro" id="IPR056739">
    <property type="entry name" value="NfeD_membrane"/>
</dbReference>
<organism evidence="10 11">
    <name type="scientific">Spirochaeta isovalerica</name>
    <dbReference type="NCBI Taxonomy" id="150"/>
    <lineage>
        <taxon>Bacteria</taxon>
        <taxon>Pseudomonadati</taxon>
        <taxon>Spirochaetota</taxon>
        <taxon>Spirochaetia</taxon>
        <taxon>Spirochaetales</taxon>
        <taxon>Spirochaetaceae</taxon>
        <taxon>Spirochaeta</taxon>
    </lineage>
</organism>
<keyword evidence="4 5" id="KW-0472">Membrane</keyword>
<feature type="transmembrane region" description="Helical" evidence="5">
    <location>
        <begin position="266"/>
        <end position="290"/>
    </location>
</feature>
<keyword evidence="6" id="KW-0732">Signal</keyword>
<keyword evidence="3 5" id="KW-1133">Transmembrane helix</keyword>
<protein>
    <submittedName>
        <fullName evidence="10">Membrane-bound serine protease (ClpP class)</fullName>
    </submittedName>
</protein>
<dbReference type="GO" id="GO:0006508">
    <property type="term" value="P:proteolysis"/>
    <property type="evidence" value="ECO:0007669"/>
    <property type="project" value="UniProtKB-KW"/>
</dbReference>
<feature type="domain" description="NfeD1b N-terminal" evidence="9">
    <location>
        <begin position="32"/>
        <end position="190"/>
    </location>
</feature>
<dbReference type="Pfam" id="PF01957">
    <property type="entry name" value="NfeD"/>
    <property type="match status" value="1"/>
</dbReference>
<dbReference type="InterPro" id="IPR056738">
    <property type="entry name" value="NfeD1b_N"/>
</dbReference>
<accession>A0A841R726</accession>
<dbReference type="CDD" id="cd07021">
    <property type="entry name" value="Clp_protease_NfeD_like"/>
    <property type="match status" value="1"/>
</dbReference>
<evidence type="ECO:0000259" key="7">
    <source>
        <dbReference type="Pfam" id="PF01957"/>
    </source>
</evidence>
<keyword evidence="10" id="KW-0378">Hydrolase</keyword>
<proteinExistence type="predicted"/>